<dbReference type="RefSeq" id="WP_120006652.1">
    <property type="nucleotide sequence ID" value="NZ_JALBUU010000004.1"/>
</dbReference>
<evidence type="ECO:0000313" key="2">
    <source>
        <dbReference type="Proteomes" id="UP001201985"/>
    </source>
</evidence>
<organism evidence="1 2">
    <name type="scientific">Teichococcus vastitatis</name>
    <dbReference type="NCBI Taxonomy" id="2307076"/>
    <lineage>
        <taxon>Bacteria</taxon>
        <taxon>Pseudomonadati</taxon>
        <taxon>Pseudomonadota</taxon>
        <taxon>Alphaproteobacteria</taxon>
        <taxon>Acetobacterales</taxon>
        <taxon>Roseomonadaceae</taxon>
        <taxon>Roseomonas</taxon>
    </lineage>
</organism>
<accession>A0ABS9W618</accession>
<sequence>MLLRAPRSSSKVEAAINLLQHLGAVAAYEGEPCSKVLFMAADYLQDVLDSSPELGAVGTDAEDHAAYDAMMSDLGNLMGEEGLVLHS</sequence>
<protein>
    <submittedName>
        <fullName evidence="1">Uncharacterized protein</fullName>
    </submittedName>
</protein>
<reference evidence="1 2" key="1">
    <citation type="submission" date="2022-03" db="EMBL/GenBank/DDBJ databases">
        <title>Complete genome analysis of Roseomonas KG 17.1 : a prolific producer of plant growth promoters.</title>
        <authorList>
            <person name="Saadouli I."/>
            <person name="Najjari A."/>
            <person name="Mosbah A."/>
            <person name="Ouzari H.I."/>
        </authorList>
    </citation>
    <scope>NUCLEOTIDE SEQUENCE [LARGE SCALE GENOMIC DNA]</scope>
    <source>
        <strain evidence="1 2">KG17-1</strain>
    </source>
</reference>
<proteinExistence type="predicted"/>
<comment type="caution">
    <text evidence="1">The sequence shown here is derived from an EMBL/GenBank/DDBJ whole genome shotgun (WGS) entry which is preliminary data.</text>
</comment>
<name>A0ABS9W618_9PROT</name>
<dbReference type="EMBL" id="JALBUU010000004">
    <property type="protein sequence ID" value="MCI0754743.1"/>
    <property type="molecule type" value="Genomic_DNA"/>
</dbReference>
<gene>
    <name evidence="1" type="ORF">MON41_13355</name>
</gene>
<dbReference type="Proteomes" id="UP001201985">
    <property type="component" value="Unassembled WGS sequence"/>
</dbReference>
<evidence type="ECO:0000313" key="1">
    <source>
        <dbReference type="EMBL" id="MCI0754743.1"/>
    </source>
</evidence>
<keyword evidence="2" id="KW-1185">Reference proteome</keyword>